<dbReference type="GO" id="GO:0005886">
    <property type="term" value="C:plasma membrane"/>
    <property type="evidence" value="ECO:0007669"/>
    <property type="project" value="TreeGrafter"/>
</dbReference>
<evidence type="ECO:0000313" key="9">
    <source>
        <dbReference type="EMBL" id="SFB88101.1"/>
    </source>
</evidence>
<dbReference type="InterPro" id="IPR037396">
    <property type="entry name" value="FMN_HAD"/>
</dbReference>
<feature type="binding site" evidence="7">
    <location>
        <position position="286"/>
    </location>
    <ligand>
        <name>glyoxylate</name>
        <dbReference type="ChEBI" id="CHEBI:36655"/>
    </ligand>
</feature>
<dbReference type="Pfam" id="PF01070">
    <property type="entry name" value="FMN_dh"/>
    <property type="match status" value="1"/>
</dbReference>
<evidence type="ECO:0000313" key="10">
    <source>
        <dbReference type="Proteomes" id="UP000199058"/>
    </source>
</evidence>
<feature type="binding site" evidence="7">
    <location>
        <position position="117"/>
    </location>
    <ligand>
        <name>FMN</name>
        <dbReference type="ChEBI" id="CHEBI:58210"/>
    </ligand>
</feature>
<protein>
    <submittedName>
        <fullName evidence="9">(S)-mandelate dehydrogenase</fullName>
    </submittedName>
</protein>
<dbReference type="InterPro" id="IPR013785">
    <property type="entry name" value="Aldolase_TIM"/>
</dbReference>
<dbReference type="CDD" id="cd02809">
    <property type="entry name" value="alpha_hydroxyacid_oxid_FMN"/>
    <property type="match status" value="1"/>
</dbReference>
<keyword evidence="2 7" id="KW-0285">Flavoprotein</keyword>
<dbReference type="PANTHER" id="PTHR10578">
    <property type="entry name" value="S -2-HYDROXY-ACID OXIDASE-RELATED"/>
    <property type="match status" value="1"/>
</dbReference>
<evidence type="ECO:0000259" key="8">
    <source>
        <dbReference type="PROSITE" id="PS51349"/>
    </source>
</evidence>
<organism evidence="9 10">
    <name type="scientific">Marinospirillum celere</name>
    <dbReference type="NCBI Taxonomy" id="1122252"/>
    <lineage>
        <taxon>Bacteria</taxon>
        <taxon>Pseudomonadati</taxon>
        <taxon>Pseudomonadota</taxon>
        <taxon>Gammaproteobacteria</taxon>
        <taxon>Oceanospirillales</taxon>
        <taxon>Oceanospirillaceae</taxon>
        <taxon>Marinospirillum</taxon>
    </lineage>
</organism>
<dbReference type="SUPFAM" id="SSF51395">
    <property type="entry name" value="FMN-linked oxidoreductases"/>
    <property type="match status" value="1"/>
</dbReference>
<dbReference type="GO" id="GO:0004459">
    <property type="term" value="F:L-lactate dehydrogenase (NAD+) activity"/>
    <property type="evidence" value="ECO:0007669"/>
    <property type="project" value="TreeGrafter"/>
</dbReference>
<evidence type="ECO:0000256" key="5">
    <source>
        <dbReference type="ARBA" id="ARBA00024042"/>
    </source>
</evidence>
<dbReference type="RefSeq" id="WP_091959196.1">
    <property type="nucleotide sequence ID" value="NZ_FOLH01000001.1"/>
</dbReference>
<feature type="binding site" evidence="7">
    <location>
        <position position="289"/>
    </location>
    <ligand>
        <name>glyoxylate</name>
        <dbReference type="ChEBI" id="CHEBI:36655"/>
    </ligand>
</feature>
<feature type="binding site" evidence="7">
    <location>
        <begin position="317"/>
        <end position="321"/>
    </location>
    <ligand>
        <name>FMN</name>
        <dbReference type="ChEBI" id="CHEBI:58210"/>
    </ligand>
</feature>
<dbReference type="EMBL" id="FOLH01000001">
    <property type="protein sequence ID" value="SFB88101.1"/>
    <property type="molecule type" value="Genomic_DNA"/>
</dbReference>
<dbReference type="PROSITE" id="PS51349">
    <property type="entry name" value="FMN_HYDROXY_ACID_DH_2"/>
    <property type="match status" value="1"/>
</dbReference>
<feature type="binding site" evidence="7">
    <location>
        <begin position="88"/>
        <end position="90"/>
    </location>
    <ligand>
        <name>FMN</name>
        <dbReference type="ChEBI" id="CHEBI:58210"/>
    </ligand>
</feature>
<dbReference type="PIRSF" id="PIRSF000138">
    <property type="entry name" value="Al-hdrx_acd_dh"/>
    <property type="match status" value="1"/>
</dbReference>
<feature type="binding site" evidence="7">
    <location>
        <position position="262"/>
    </location>
    <ligand>
        <name>FMN</name>
        <dbReference type="ChEBI" id="CHEBI:58210"/>
    </ligand>
</feature>
<feature type="binding site" evidence="7">
    <location>
        <begin position="340"/>
        <end position="341"/>
    </location>
    <ligand>
        <name>FMN</name>
        <dbReference type="ChEBI" id="CHEBI:58210"/>
    </ligand>
</feature>
<feature type="binding site" evidence="7">
    <location>
        <position position="284"/>
    </location>
    <ligand>
        <name>FMN</name>
        <dbReference type="ChEBI" id="CHEBI:58210"/>
    </ligand>
</feature>
<comment type="cofactor">
    <cofactor evidence="1">
        <name>FMN</name>
        <dbReference type="ChEBI" id="CHEBI:58210"/>
    </cofactor>
</comment>
<keyword evidence="3 7" id="KW-0288">FMN</keyword>
<dbReference type="PANTHER" id="PTHR10578:SF107">
    <property type="entry name" value="2-HYDROXYACID OXIDASE 1"/>
    <property type="match status" value="1"/>
</dbReference>
<evidence type="ECO:0000256" key="7">
    <source>
        <dbReference type="PIRSR" id="PIRSR000138-2"/>
    </source>
</evidence>
<dbReference type="GO" id="GO:0010181">
    <property type="term" value="F:FMN binding"/>
    <property type="evidence" value="ECO:0007669"/>
    <property type="project" value="InterPro"/>
</dbReference>
<name>A0A1I1ELY1_9GAMM</name>
<feature type="active site" description="Proton acceptor" evidence="6">
    <location>
        <position position="286"/>
    </location>
</feature>
<dbReference type="FunFam" id="3.20.20.70:FF:000029">
    <property type="entry name" value="L-lactate dehydrogenase"/>
    <property type="match status" value="1"/>
</dbReference>
<dbReference type="Proteomes" id="UP000199058">
    <property type="component" value="Unassembled WGS sequence"/>
</dbReference>
<gene>
    <name evidence="9" type="ORF">SAMN05660443_0697</name>
</gene>
<dbReference type="GO" id="GO:0009060">
    <property type="term" value="P:aerobic respiration"/>
    <property type="evidence" value="ECO:0007669"/>
    <property type="project" value="TreeGrafter"/>
</dbReference>
<dbReference type="Gene3D" id="3.20.20.70">
    <property type="entry name" value="Aldolase class I"/>
    <property type="match status" value="1"/>
</dbReference>
<comment type="similarity">
    <text evidence="5">Belongs to the FMN-dependent alpha-hydroxy acid dehydrogenase family.</text>
</comment>
<feature type="binding site" evidence="7">
    <location>
        <position position="165"/>
    </location>
    <ligand>
        <name>FMN</name>
        <dbReference type="ChEBI" id="CHEBI:58210"/>
    </ligand>
</feature>
<reference evidence="9 10" key="1">
    <citation type="submission" date="2016-10" db="EMBL/GenBank/DDBJ databases">
        <authorList>
            <person name="de Groot N.N."/>
        </authorList>
    </citation>
    <scope>NUCLEOTIDE SEQUENCE [LARGE SCALE GENOMIC DNA]</scope>
    <source>
        <strain evidence="9 10">DSM 18438</strain>
    </source>
</reference>
<feature type="binding site" evidence="7">
    <location>
        <position position="174"/>
    </location>
    <ligand>
        <name>glyoxylate</name>
        <dbReference type="ChEBI" id="CHEBI:36655"/>
    </ligand>
</feature>
<evidence type="ECO:0000256" key="3">
    <source>
        <dbReference type="ARBA" id="ARBA00022643"/>
    </source>
</evidence>
<feature type="binding site" evidence="7">
    <location>
        <position position="35"/>
    </location>
    <ligand>
        <name>glyoxylate</name>
        <dbReference type="ChEBI" id="CHEBI:36655"/>
    </ligand>
</feature>
<evidence type="ECO:0000256" key="2">
    <source>
        <dbReference type="ARBA" id="ARBA00022630"/>
    </source>
</evidence>
<dbReference type="InterPro" id="IPR012133">
    <property type="entry name" value="Alpha-hydoxy_acid_DH_FMN"/>
</dbReference>
<evidence type="ECO:0000256" key="1">
    <source>
        <dbReference type="ARBA" id="ARBA00001917"/>
    </source>
</evidence>
<dbReference type="InterPro" id="IPR008259">
    <property type="entry name" value="FMN_hydac_DH_AS"/>
</dbReference>
<evidence type="ECO:0000256" key="4">
    <source>
        <dbReference type="ARBA" id="ARBA00023002"/>
    </source>
</evidence>
<accession>A0A1I1ELY1</accession>
<dbReference type="PROSITE" id="PS00557">
    <property type="entry name" value="FMN_HYDROXY_ACID_DH_1"/>
    <property type="match status" value="1"/>
</dbReference>
<proteinExistence type="inferred from homology"/>
<dbReference type="AlphaFoldDB" id="A0A1I1ELY1"/>
<dbReference type="InterPro" id="IPR000262">
    <property type="entry name" value="FMN-dep_DH"/>
</dbReference>
<evidence type="ECO:0000256" key="6">
    <source>
        <dbReference type="PIRSR" id="PIRSR000138-1"/>
    </source>
</evidence>
<dbReference type="STRING" id="1122252.SAMN05660443_0697"/>
<keyword evidence="10" id="KW-1185">Reference proteome</keyword>
<feature type="domain" description="FMN hydroxy acid dehydrogenase" evidence="8">
    <location>
        <begin position="9"/>
        <end position="391"/>
    </location>
</feature>
<feature type="binding site" evidence="7">
    <location>
        <position position="139"/>
    </location>
    <ligand>
        <name>glyoxylate</name>
        <dbReference type="ChEBI" id="CHEBI:36655"/>
    </ligand>
</feature>
<keyword evidence="4" id="KW-0560">Oxidoreductase</keyword>
<sequence>MLRYPYTGRDLAKAQNIEDLAARAAKRLPNFCMEYLEGGADDELTLRRNREAFQAIEFRPRTLVDITRRSLRTKIFEHSSSLPLAIAPTGFNGLLSHQGDLKLALAARDADIPFIQSMVSTLPLELIAETGVRHWMHLYLFKNRDNLKGIIERARKAGCEALVITTDTSIIGNREWDKRNYRAPMKLNARNLAHLATRPGWIWDILIPHGMPKFCNLGDFLPPEKASAKNAATFLTQEIDPSLNWQDIQWLRDLWPGKLLIKGILASEDALLAKELGVDGIFLSNHGGRQLDSVPSPIDVLPEIRQAVGEDFFVAVDGGLRRGSDVIKALCLGADLVTSGRATLYGLAAGGRKGAKRALEILTSEMDRTLGLLGCTQLEQLNKSYLMPTTRVQYQKTL</sequence>
<dbReference type="OrthoDB" id="9770452at2"/>